<dbReference type="SUPFAM" id="SSF50156">
    <property type="entry name" value="PDZ domain-like"/>
    <property type="match status" value="1"/>
</dbReference>
<dbReference type="Pfam" id="PF19238">
    <property type="entry name" value="Radical_SAM_2"/>
    <property type="match status" value="1"/>
</dbReference>
<feature type="non-terminal residue" evidence="3">
    <location>
        <position position="203"/>
    </location>
</feature>
<evidence type="ECO:0000259" key="1">
    <source>
        <dbReference type="Pfam" id="PF17820"/>
    </source>
</evidence>
<proteinExistence type="predicted"/>
<protein>
    <submittedName>
        <fullName evidence="3">Uncharacterized protein</fullName>
    </submittedName>
</protein>
<reference evidence="3" key="1">
    <citation type="submission" date="2018-05" db="EMBL/GenBank/DDBJ databases">
        <authorList>
            <person name="Lanie J.A."/>
            <person name="Ng W.-L."/>
            <person name="Kazmierczak K.M."/>
            <person name="Andrzejewski T.M."/>
            <person name="Davidsen T.M."/>
            <person name="Wayne K.J."/>
            <person name="Tettelin H."/>
            <person name="Glass J.I."/>
            <person name="Rusch D."/>
            <person name="Podicherti R."/>
            <person name="Tsui H.-C.T."/>
            <person name="Winkler M.E."/>
        </authorList>
    </citation>
    <scope>NUCLEOTIDE SEQUENCE</scope>
</reference>
<dbReference type="Pfam" id="PF17820">
    <property type="entry name" value="PDZ_6"/>
    <property type="match status" value="1"/>
</dbReference>
<accession>A0A382K8S7</accession>
<dbReference type="InterPro" id="IPR045375">
    <property type="entry name" value="Put_radical_SAM-like_N"/>
</dbReference>
<gene>
    <name evidence="3" type="ORF">METZ01_LOCUS273443</name>
</gene>
<dbReference type="InterPro" id="IPR036034">
    <property type="entry name" value="PDZ_sf"/>
</dbReference>
<evidence type="ECO:0000259" key="2">
    <source>
        <dbReference type="Pfam" id="PF19238"/>
    </source>
</evidence>
<name>A0A382K8S7_9ZZZZ</name>
<dbReference type="Gene3D" id="2.30.42.10">
    <property type="match status" value="1"/>
</dbReference>
<organism evidence="3">
    <name type="scientific">marine metagenome</name>
    <dbReference type="NCBI Taxonomy" id="408172"/>
    <lineage>
        <taxon>unclassified sequences</taxon>
        <taxon>metagenomes</taxon>
        <taxon>ecological metagenomes</taxon>
    </lineage>
</organism>
<dbReference type="InterPro" id="IPR041489">
    <property type="entry name" value="PDZ_6"/>
</dbReference>
<dbReference type="AlphaFoldDB" id="A0A382K8S7"/>
<feature type="domain" description="Putative radical SAM N-terminal" evidence="2">
    <location>
        <begin position="63"/>
        <end position="201"/>
    </location>
</feature>
<sequence>MKIITVNTDSLGEKIGLHPGDRLLKINGKRVHDEIDYKFRITDELVTLDFEINGHIEQIEVEKNYDVDLGVEFEEMKIRSCANDCVFCFVDQNPPNMRKGMYFRDGDYRMSYLHGHYITMTNMGQNDLDRIIGQRLTPLYISVHVTEPKLRQELFLYKRDDGLLEKLKYLTSNAIELHTQIVLMPGINDGDCLVKTLEDLFIF</sequence>
<feature type="domain" description="PDZ" evidence="1">
    <location>
        <begin position="5"/>
        <end position="50"/>
    </location>
</feature>
<dbReference type="EMBL" id="UINC01078997">
    <property type="protein sequence ID" value="SVC20589.1"/>
    <property type="molecule type" value="Genomic_DNA"/>
</dbReference>
<evidence type="ECO:0000313" key="3">
    <source>
        <dbReference type="EMBL" id="SVC20589.1"/>
    </source>
</evidence>